<reference evidence="1" key="1">
    <citation type="submission" date="2014-07" db="EMBL/GenBank/DDBJ databases">
        <authorList>
            <person name="Martin A.A"/>
            <person name="De Silva N."/>
        </authorList>
    </citation>
    <scope>NUCLEOTIDE SEQUENCE</scope>
</reference>
<dbReference type="Proteomes" id="UP000035680">
    <property type="component" value="Unassembled WGS sequence"/>
</dbReference>
<evidence type="ECO:0000313" key="2">
    <source>
        <dbReference type="WBParaSite" id="SVE_1153700.1"/>
    </source>
</evidence>
<organism evidence="1 2">
    <name type="scientific">Strongyloides venezuelensis</name>
    <name type="common">Threadworm</name>
    <dbReference type="NCBI Taxonomy" id="75913"/>
    <lineage>
        <taxon>Eukaryota</taxon>
        <taxon>Metazoa</taxon>
        <taxon>Ecdysozoa</taxon>
        <taxon>Nematoda</taxon>
        <taxon>Chromadorea</taxon>
        <taxon>Rhabditida</taxon>
        <taxon>Tylenchina</taxon>
        <taxon>Panagrolaimomorpha</taxon>
        <taxon>Strongyloidoidea</taxon>
        <taxon>Strongyloididae</taxon>
        <taxon>Strongyloides</taxon>
    </lineage>
</organism>
<dbReference type="AlphaFoldDB" id="A0A0K0FQ53"/>
<sequence length="76" mass="9219">MSQCHIIKCPYFEGTAEDFSKKTQCVKEYATECLSIFQKIKIYNDKTQLLYANFEPRLKRMRRKHTDIKIRTRNRI</sequence>
<dbReference type="WBParaSite" id="SVE_1153700.1">
    <property type="protein sequence ID" value="SVE_1153700.1"/>
    <property type="gene ID" value="SVE_1153700"/>
</dbReference>
<keyword evidence="1" id="KW-1185">Reference proteome</keyword>
<evidence type="ECO:0000313" key="1">
    <source>
        <dbReference type="Proteomes" id="UP000035680"/>
    </source>
</evidence>
<proteinExistence type="predicted"/>
<accession>A0A0K0FQ53</accession>
<name>A0A0K0FQ53_STRVS</name>
<reference evidence="2" key="2">
    <citation type="submission" date="2015-08" db="UniProtKB">
        <authorList>
            <consortium name="WormBaseParasite"/>
        </authorList>
    </citation>
    <scope>IDENTIFICATION</scope>
</reference>
<protein>
    <submittedName>
        <fullName evidence="2">Uncharacterized protein</fullName>
    </submittedName>
</protein>